<dbReference type="RefSeq" id="XP_025600860.1">
    <property type="nucleotide sequence ID" value="XM_025741610.1"/>
</dbReference>
<evidence type="ECO:0000313" key="2">
    <source>
        <dbReference type="Proteomes" id="UP000245946"/>
    </source>
</evidence>
<dbReference type="EMBL" id="KZ819285">
    <property type="protein sequence ID" value="PWO00582.1"/>
    <property type="molecule type" value="Genomic_DNA"/>
</dbReference>
<reference evidence="1 2" key="1">
    <citation type="journal article" date="2018" name="Mol. Biol. Evol.">
        <title>Broad Genomic Sampling Reveals a Smut Pathogenic Ancestry of the Fungal Clade Ustilaginomycotina.</title>
        <authorList>
            <person name="Kijpornyongpan T."/>
            <person name="Mondo S.J."/>
            <person name="Barry K."/>
            <person name="Sandor L."/>
            <person name="Lee J."/>
            <person name="Lipzen A."/>
            <person name="Pangilinan J."/>
            <person name="LaButti K."/>
            <person name="Hainaut M."/>
            <person name="Henrissat B."/>
            <person name="Grigoriev I.V."/>
            <person name="Spatafora J.W."/>
            <person name="Aime M.C."/>
        </authorList>
    </citation>
    <scope>NUCLEOTIDE SEQUENCE [LARGE SCALE GENOMIC DNA]</scope>
    <source>
        <strain evidence="1 2">MCA 4186</strain>
    </source>
</reference>
<name>A0A316ZGE5_9BASI</name>
<dbReference type="AlphaFoldDB" id="A0A316ZGE5"/>
<organism evidence="1 2">
    <name type="scientific">Tilletiopsis washingtonensis</name>
    <dbReference type="NCBI Taxonomy" id="58919"/>
    <lineage>
        <taxon>Eukaryota</taxon>
        <taxon>Fungi</taxon>
        <taxon>Dikarya</taxon>
        <taxon>Basidiomycota</taxon>
        <taxon>Ustilaginomycotina</taxon>
        <taxon>Exobasidiomycetes</taxon>
        <taxon>Entylomatales</taxon>
        <taxon>Entylomatales incertae sedis</taxon>
        <taxon>Tilletiopsis</taxon>
    </lineage>
</organism>
<proteinExistence type="predicted"/>
<evidence type="ECO:0000313" key="1">
    <source>
        <dbReference type="EMBL" id="PWO00582.1"/>
    </source>
</evidence>
<accession>A0A316ZGE5</accession>
<dbReference type="Proteomes" id="UP000245946">
    <property type="component" value="Unassembled WGS sequence"/>
</dbReference>
<dbReference type="GeneID" id="37269154"/>
<sequence length="55" mass="5693">MLLGQPAGVRACVRGRTAPGCGAAPLAASFTLNAWRPVMRDAARHAPCSPHLHAC</sequence>
<protein>
    <submittedName>
        <fullName evidence="1">Uncharacterized protein</fullName>
    </submittedName>
</protein>
<gene>
    <name evidence="1" type="ORF">FA09DRAFT_327996</name>
</gene>
<keyword evidence="2" id="KW-1185">Reference proteome</keyword>